<evidence type="ECO:0000259" key="14">
    <source>
        <dbReference type="Pfam" id="PF01636"/>
    </source>
</evidence>
<dbReference type="EMBL" id="CM026427">
    <property type="protein sequence ID" value="KAG0569048.1"/>
    <property type="molecule type" value="Genomic_DNA"/>
</dbReference>
<keyword evidence="11 12" id="KW-0539">Nucleus</keyword>
<evidence type="ECO:0000313" key="15">
    <source>
        <dbReference type="EMBL" id="KAG0569048.1"/>
    </source>
</evidence>
<organism evidence="15 16">
    <name type="scientific">Ceratodon purpureus</name>
    <name type="common">Fire moss</name>
    <name type="synonym">Dicranum purpureum</name>
    <dbReference type="NCBI Taxonomy" id="3225"/>
    <lineage>
        <taxon>Eukaryota</taxon>
        <taxon>Viridiplantae</taxon>
        <taxon>Streptophyta</taxon>
        <taxon>Embryophyta</taxon>
        <taxon>Bryophyta</taxon>
        <taxon>Bryophytina</taxon>
        <taxon>Bryopsida</taxon>
        <taxon>Dicranidae</taxon>
        <taxon>Pseudoditrichales</taxon>
        <taxon>Ditrichaceae</taxon>
        <taxon>Ceratodon</taxon>
    </lineage>
</organism>
<dbReference type="HAMAP" id="MF_01678">
    <property type="entry name" value="Salvage_MtnA"/>
    <property type="match status" value="1"/>
</dbReference>
<evidence type="ECO:0000256" key="10">
    <source>
        <dbReference type="ARBA" id="ARBA00023235"/>
    </source>
</evidence>
<dbReference type="PANTHER" id="PTHR34273:SF2">
    <property type="entry name" value="METHYLTHIORIBOSE KINASE"/>
    <property type="match status" value="1"/>
</dbReference>
<feature type="region of interest" description="Disordered" evidence="13">
    <location>
        <begin position="370"/>
        <end position="397"/>
    </location>
</feature>
<dbReference type="InterPro" id="IPR000649">
    <property type="entry name" value="IF-2B-related"/>
</dbReference>
<evidence type="ECO:0000256" key="4">
    <source>
        <dbReference type="ARBA" id="ARBA00022605"/>
    </source>
</evidence>
<dbReference type="AlphaFoldDB" id="A0A8T0HF11"/>
<dbReference type="Proteomes" id="UP000822688">
    <property type="component" value="Chromosome 6"/>
</dbReference>
<evidence type="ECO:0000256" key="13">
    <source>
        <dbReference type="SAM" id="MobiDB-lite"/>
    </source>
</evidence>
<keyword evidence="8" id="KW-0067">ATP-binding</keyword>
<comment type="similarity">
    <text evidence="1">Belongs to the methylthioribose kinase family.</text>
</comment>
<dbReference type="SUPFAM" id="SSF100950">
    <property type="entry name" value="NagB/RpiA/CoA transferase-like"/>
    <property type="match status" value="1"/>
</dbReference>
<evidence type="ECO:0000256" key="12">
    <source>
        <dbReference type="HAMAP-Rule" id="MF_03119"/>
    </source>
</evidence>
<dbReference type="InterPro" id="IPR011009">
    <property type="entry name" value="Kinase-like_dom_sf"/>
</dbReference>
<evidence type="ECO:0000313" key="16">
    <source>
        <dbReference type="Proteomes" id="UP000822688"/>
    </source>
</evidence>
<comment type="caution">
    <text evidence="15">The sequence shown here is derived from an EMBL/GenBank/DDBJ whole genome shotgun (WGS) entry which is preliminary data.</text>
</comment>
<keyword evidence="7" id="KW-0418">Kinase</keyword>
<dbReference type="GO" id="GO:0005737">
    <property type="term" value="C:cytoplasm"/>
    <property type="evidence" value="ECO:0007669"/>
    <property type="project" value="UniProtKB-SubCell"/>
</dbReference>
<dbReference type="InterPro" id="IPR011559">
    <property type="entry name" value="Initiation_fac_2B_a/b/d"/>
</dbReference>
<evidence type="ECO:0000256" key="7">
    <source>
        <dbReference type="ARBA" id="ARBA00022777"/>
    </source>
</evidence>
<dbReference type="NCBIfam" id="TIGR00512">
    <property type="entry name" value="salvage_mtnA"/>
    <property type="match status" value="1"/>
</dbReference>
<evidence type="ECO:0000256" key="5">
    <source>
        <dbReference type="ARBA" id="ARBA00022679"/>
    </source>
</evidence>
<keyword evidence="5" id="KW-0808">Transferase</keyword>
<protein>
    <recommendedName>
        <fullName evidence="12">Methylthioribose-1-phosphate isomerase</fullName>
        <shortName evidence="12">M1Pi</shortName>
        <shortName evidence="12">MTR-1-P isomerase</shortName>
        <ecNumber evidence="12">5.3.1.23</ecNumber>
    </recommendedName>
    <alternativeName>
        <fullName evidence="12">S-methyl-5-thioribose-1-phosphate isomerase</fullName>
    </alternativeName>
    <alternativeName>
        <fullName evidence="12">Translation initiation factor eIF-2B subunit alpha/beta/delta-like protein</fullName>
    </alternativeName>
</protein>
<comment type="pathway">
    <text evidence="12">Amino-acid biosynthesis; L-methionine biosynthesis via salvage pathway; L-methionine from S-methyl-5-thio-alpha-D-ribose 1-phosphate: step 1/6.</text>
</comment>
<evidence type="ECO:0000256" key="8">
    <source>
        <dbReference type="ARBA" id="ARBA00022840"/>
    </source>
</evidence>
<dbReference type="NCBIfam" id="NF004326">
    <property type="entry name" value="PRK05720.1"/>
    <property type="match status" value="1"/>
</dbReference>
<dbReference type="GO" id="GO:0005524">
    <property type="term" value="F:ATP binding"/>
    <property type="evidence" value="ECO:0007669"/>
    <property type="project" value="UniProtKB-KW"/>
</dbReference>
<dbReference type="InterPro" id="IPR042529">
    <property type="entry name" value="IF_2B-like_C"/>
</dbReference>
<feature type="domain" description="Aminoglycoside phosphotransferase" evidence="14">
    <location>
        <begin position="434"/>
        <end position="667"/>
    </location>
</feature>
<keyword evidence="6" id="KW-0547">Nucleotide-binding</keyword>
<comment type="function">
    <text evidence="12">Catalyzes the interconversion of methylthioribose-1-phosphate (MTR-1-P) into methylthioribulose-1-phosphate (MTRu-1-P).</text>
</comment>
<dbReference type="FunFam" id="3.40.50.10470:FF:000003">
    <property type="entry name" value="Methylthioribose-1-phosphate isomerase"/>
    <property type="match status" value="1"/>
</dbReference>
<accession>A0A8T0HF11</accession>
<comment type="catalytic activity">
    <reaction evidence="12">
        <text>5-(methylsulfanyl)-alpha-D-ribose 1-phosphate = 5-(methylsulfanyl)-D-ribulose 1-phosphate</text>
        <dbReference type="Rhea" id="RHEA:19989"/>
        <dbReference type="ChEBI" id="CHEBI:58533"/>
        <dbReference type="ChEBI" id="CHEBI:58548"/>
        <dbReference type="EC" id="5.3.1.23"/>
    </reaction>
</comment>
<dbReference type="Gene3D" id="3.40.50.10470">
    <property type="entry name" value="Translation initiation factor eif-2b, domain 2"/>
    <property type="match status" value="1"/>
</dbReference>
<dbReference type="GO" id="GO:0019509">
    <property type="term" value="P:L-methionine salvage from methylthioadenosine"/>
    <property type="evidence" value="ECO:0007669"/>
    <property type="project" value="UniProtKB-UniRule"/>
</dbReference>
<dbReference type="GO" id="GO:0046523">
    <property type="term" value="F:S-methyl-5-thioribose-1-phosphate isomerase activity"/>
    <property type="evidence" value="ECO:0007669"/>
    <property type="project" value="UniProtKB-UniRule"/>
</dbReference>
<dbReference type="NCBIfam" id="TIGR01767">
    <property type="entry name" value="MTRK"/>
    <property type="match status" value="1"/>
</dbReference>
<dbReference type="GO" id="GO:0005634">
    <property type="term" value="C:nucleus"/>
    <property type="evidence" value="ECO:0007669"/>
    <property type="project" value="UniProtKB-SubCell"/>
</dbReference>
<dbReference type="Gene3D" id="3.30.200.20">
    <property type="entry name" value="Phosphorylase Kinase, domain 1"/>
    <property type="match status" value="1"/>
</dbReference>
<dbReference type="InterPro" id="IPR009212">
    <property type="entry name" value="Methylthioribose_kinase"/>
</dbReference>
<dbReference type="Gene3D" id="1.20.120.420">
    <property type="entry name" value="translation initiation factor eif-2b, domain 1"/>
    <property type="match status" value="1"/>
</dbReference>
<evidence type="ECO:0000256" key="2">
    <source>
        <dbReference type="ARBA" id="ARBA00011738"/>
    </source>
</evidence>
<proteinExistence type="inferred from homology"/>
<comment type="subunit">
    <text evidence="2">Homodimer.</text>
</comment>
<dbReference type="InterPro" id="IPR002575">
    <property type="entry name" value="Aminoglycoside_PTrfase"/>
</dbReference>
<dbReference type="PANTHER" id="PTHR34273">
    <property type="entry name" value="METHYLTHIORIBOSE KINASE"/>
    <property type="match status" value="1"/>
</dbReference>
<keyword evidence="16" id="KW-1185">Reference proteome</keyword>
<evidence type="ECO:0000256" key="6">
    <source>
        <dbReference type="ARBA" id="ARBA00022741"/>
    </source>
</evidence>
<dbReference type="Gene3D" id="3.90.1200.10">
    <property type="match status" value="1"/>
</dbReference>
<evidence type="ECO:0000256" key="1">
    <source>
        <dbReference type="ARBA" id="ARBA00010165"/>
    </source>
</evidence>
<gene>
    <name evidence="15" type="ORF">KC19_6G061600</name>
</gene>
<dbReference type="SUPFAM" id="SSF56112">
    <property type="entry name" value="Protein kinase-like (PK-like)"/>
    <property type="match status" value="1"/>
</dbReference>
<feature type="site" description="Transition state stabilizer" evidence="12">
    <location>
        <position position="172"/>
    </location>
</feature>
<dbReference type="EC" id="5.3.1.23" evidence="12"/>
<feature type="active site" description="Proton donor" evidence="12">
    <location>
        <position position="252"/>
    </location>
</feature>
<dbReference type="FunFam" id="1.20.120.420:FF:000003">
    <property type="entry name" value="Methylthioribose-1-phosphate isomerase"/>
    <property type="match status" value="1"/>
</dbReference>
<dbReference type="Pfam" id="PF01008">
    <property type="entry name" value="IF-2B"/>
    <property type="match status" value="1"/>
</dbReference>
<keyword evidence="4 12" id="KW-0028">Amino-acid biosynthesis</keyword>
<dbReference type="Pfam" id="PF01636">
    <property type="entry name" value="APH"/>
    <property type="match status" value="1"/>
</dbReference>
<evidence type="ECO:0000256" key="11">
    <source>
        <dbReference type="ARBA" id="ARBA00023242"/>
    </source>
</evidence>
<comment type="similarity">
    <text evidence="12">Belongs to the eIF-2B alpha/beta/delta subunits family. MtnA subfamily.</text>
</comment>
<comment type="subcellular location">
    <subcellularLocation>
        <location evidence="12">Cytoplasm</location>
    </subcellularLocation>
    <subcellularLocation>
        <location evidence="12">Nucleus</location>
    </subcellularLocation>
</comment>
<sequence>MAGSEQLQAIRYRRGHLELLDQRKLPHETTYIDIKDAAAGWTAIQDMVVRGAPAIAIAAALALAVEVERLKPVSGNGLAAVNFLKNRLDYLVSSRPTAVNLADAATTLLKLSQKAADEGADAAAVYETYLEGAEKMLDADVASNKAIGAFGADALLQGSTASGNGMRVLTHCNTGSLATSAYGTALGVIRALHAQGKLETAICTETRPYNQGSRLTAFELVHDKIPAVLVADSAAASMKSLGRVDAVVVGADRIAANGDTANKIGTYSLAISAFHHGVPFYVAAPLTSIDTAIKSGEEIIIEQRSPKELTHAHGGQGTQIAANGVGVWNPAFDVTPARLITGIITDQGVITKAANSDVFDIPAFIAESKEGCPPSTKDSNGMAAPRSPQAGSAAKDGDIHASFKPLDETLVAGYVESQPGLVTILGGTSADWNVKEVGDGNLNFVYILTGPKGSFVLKQALPYVRCVGESWPMTLERAYFETTVLREHGRLASHLVPVVYHFDHPMALTVMEYLAPPHIILRKGLIAGTVYPLLAQHMAEFMASTLFHTSLLALSTMKHRKEVAHFCGNIEMCRLTEQVIFTEPYMDAANNRWSSPHLDTDVQALREDSAIKLEIAGLKSKFCERTQALLHGDLHSGSIMVTQNSTKIIDPEFGFYGPMGFDLGAFLGNLILAYISQDGHATSQDDREGYKLWLLKTIGDTWQLFSEKFLVHWDQNWGSGDAYKKEVYNTKDLQLLVQKSFMSELFQDTLGYAAAKMIRRIVGIAHVEDMESISDVEKKVTCERRALTFAKHLLKERSKYSDIRQVCNALQGSR</sequence>
<dbReference type="InterPro" id="IPR027363">
    <property type="entry name" value="M1Pi_N"/>
</dbReference>
<dbReference type="InterPro" id="IPR005251">
    <property type="entry name" value="IF-M1Pi"/>
</dbReference>
<keyword evidence="9 12" id="KW-0486">Methionine biosynthesis</keyword>
<evidence type="ECO:0000256" key="9">
    <source>
        <dbReference type="ARBA" id="ARBA00023167"/>
    </source>
</evidence>
<dbReference type="GO" id="GO:0046522">
    <property type="term" value="F:S-methyl-5-thioribose kinase activity"/>
    <property type="evidence" value="ECO:0007669"/>
    <property type="project" value="InterPro"/>
</dbReference>
<reference evidence="15 16" key="1">
    <citation type="submission" date="2020-06" db="EMBL/GenBank/DDBJ databases">
        <title>WGS assembly of Ceratodon purpureus strain R40.</title>
        <authorList>
            <person name="Carey S.B."/>
            <person name="Jenkins J."/>
            <person name="Shu S."/>
            <person name="Lovell J.T."/>
            <person name="Sreedasyam A."/>
            <person name="Maumus F."/>
            <person name="Tiley G.P."/>
            <person name="Fernandez-Pozo N."/>
            <person name="Barry K."/>
            <person name="Chen C."/>
            <person name="Wang M."/>
            <person name="Lipzen A."/>
            <person name="Daum C."/>
            <person name="Saski C.A."/>
            <person name="Payton A.C."/>
            <person name="Mcbreen J.C."/>
            <person name="Conrad R.E."/>
            <person name="Kollar L.M."/>
            <person name="Olsson S."/>
            <person name="Huttunen S."/>
            <person name="Landis J.B."/>
            <person name="Wickett N.J."/>
            <person name="Johnson M.G."/>
            <person name="Rensing S.A."/>
            <person name="Grimwood J."/>
            <person name="Schmutz J."/>
            <person name="Mcdaniel S.F."/>
        </authorList>
    </citation>
    <scope>NUCLEOTIDE SEQUENCE [LARGE SCALE GENOMIC DNA]</scope>
    <source>
        <strain evidence="15 16">R40</strain>
    </source>
</reference>
<dbReference type="OrthoDB" id="2461at2759"/>
<name>A0A8T0HF11_CERPU</name>
<keyword evidence="10 12" id="KW-0413">Isomerase</keyword>
<evidence type="ECO:0000256" key="3">
    <source>
        <dbReference type="ARBA" id="ARBA00022490"/>
    </source>
</evidence>
<keyword evidence="3 12" id="KW-0963">Cytoplasm</keyword>
<dbReference type="InterPro" id="IPR037171">
    <property type="entry name" value="NagB/RpiA_transferase-like"/>
</dbReference>
<dbReference type="NCBIfam" id="TIGR00524">
    <property type="entry name" value="eIF-2B_rel"/>
    <property type="match status" value="1"/>
</dbReference>